<gene>
    <name evidence="1" type="ORF">Anapl_09666</name>
</gene>
<keyword evidence="2" id="KW-1185">Reference proteome</keyword>
<evidence type="ECO:0000313" key="2">
    <source>
        <dbReference type="Proteomes" id="UP000296049"/>
    </source>
</evidence>
<accession>R0JF52</accession>
<dbReference type="EMBL" id="KB744156">
    <property type="protein sequence ID" value="EOA95865.1"/>
    <property type="molecule type" value="Genomic_DNA"/>
</dbReference>
<dbReference type="AlphaFoldDB" id="R0JF52"/>
<dbReference type="Proteomes" id="UP000296049">
    <property type="component" value="Unassembled WGS sequence"/>
</dbReference>
<organism evidence="1 2">
    <name type="scientific">Anas platyrhynchos</name>
    <name type="common">Mallard</name>
    <name type="synonym">Anas boschas</name>
    <dbReference type="NCBI Taxonomy" id="8839"/>
    <lineage>
        <taxon>Eukaryota</taxon>
        <taxon>Metazoa</taxon>
        <taxon>Chordata</taxon>
        <taxon>Craniata</taxon>
        <taxon>Vertebrata</taxon>
        <taxon>Euteleostomi</taxon>
        <taxon>Archelosauria</taxon>
        <taxon>Archosauria</taxon>
        <taxon>Dinosauria</taxon>
        <taxon>Saurischia</taxon>
        <taxon>Theropoda</taxon>
        <taxon>Coelurosauria</taxon>
        <taxon>Aves</taxon>
        <taxon>Neognathae</taxon>
        <taxon>Galloanserae</taxon>
        <taxon>Anseriformes</taxon>
        <taxon>Anatidae</taxon>
        <taxon>Anatinae</taxon>
        <taxon>Anas</taxon>
    </lineage>
</organism>
<sequence>MVGSLTPLTPADIPSAPSWVTGIRPQRRSWLCRGEVLLAERDPSAHGNFSNETSCSLFDHTVPPVSMGITRGLGTAVGPAKLCCFAHMHQTMVPSAGKPKIAQEVFGYFFAHMHQTMFCHCFSKLVPQLTHRAMTDHPHTAANRDKELHLLTEGH</sequence>
<name>R0JF52_ANAPL</name>
<protein>
    <submittedName>
        <fullName evidence="1">Uncharacterized protein</fullName>
    </submittedName>
</protein>
<proteinExistence type="predicted"/>
<reference evidence="2" key="1">
    <citation type="journal article" date="2013" name="Nat. Genet.">
        <title>The duck genome and transcriptome provide insight into an avian influenza virus reservoir species.</title>
        <authorList>
            <person name="Huang Y."/>
            <person name="Li Y."/>
            <person name="Burt D.W."/>
            <person name="Chen H."/>
            <person name="Zhang Y."/>
            <person name="Qian W."/>
            <person name="Kim H."/>
            <person name="Gan S."/>
            <person name="Zhao Y."/>
            <person name="Li J."/>
            <person name="Yi K."/>
            <person name="Feng H."/>
            <person name="Zhu P."/>
            <person name="Li B."/>
            <person name="Liu Q."/>
            <person name="Fairley S."/>
            <person name="Magor K.E."/>
            <person name="Du Z."/>
            <person name="Hu X."/>
            <person name="Goodman L."/>
            <person name="Tafer H."/>
            <person name="Vignal A."/>
            <person name="Lee T."/>
            <person name="Kim K.W."/>
            <person name="Sheng Z."/>
            <person name="An Y."/>
            <person name="Searle S."/>
            <person name="Herrero J."/>
            <person name="Groenen M.A."/>
            <person name="Crooijmans R.P."/>
            <person name="Faraut T."/>
            <person name="Cai Q."/>
            <person name="Webster R.G."/>
            <person name="Aldridge J.R."/>
            <person name="Warren W.C."/>
            <person name="Bartschat S."/>
            <person name="Kehr S."/>
            <person name="Marz M."/>
            <person name="Stadler P.F."/>
            <person name="Smith J."/>
            <person name="Kraus R.H."/>
            <person name="Zhao Y."/>
            <person name="Ren L."/>
            <person name="Fei J."/>
            <person name="Morisson M."/>
            <person name="Kaiser P."/>
            <person name="Griffin D.K."/>
            <person name="Rao M."/>
            <person name="Pitel F."/>
            <person name="Wang J."/>
            <person name="Li N."/>
        </authorList>
    </citation>
    <scope>NUCLEOTIDE SEQUENCE [LARGE SCALE GENOMIC DNA]</scope>
</reference>
<evidence type="ECO:0000313" key="1">
    <source>
        <dbReference type="EMBL" id="EOA95865.1"/>
    </source>
</evidence>